<dbReference type="OrthoDB" id="823504at2759"/>
<reference evidence="7 8" key="1">
    <citation type="journal article" date="2018" name="Sci. Rep.">
        <title>Genomic signatures of local adaptation to the degree of environmental predictability in rotifers.</title>
        <authorList>
            <person name="Franch-Gras L."/>
            <person name="Hahn C."/>
            <person name="Garcia-Roger E.M."/>
            <person name="Carmona M.J."/>
            <person name="Serra M."/>
            <person name="Gomez A."/>
        </authorList>
    </citation>
    <scope>NUCLEOTIDE SEQUENCE [LARGE SCALE GENOMIC DNA]</scope>
    <source>
        <strain evidence="7">HYR1</strain>
    </source>
</reference>
<dbReference type="EC" id="1.11.1.7" evidence="7"/>
<sequence length="692" mass="79440">MTKTTLVLISAFLLCSLVHANQVDKKGSSYVSFDEARLLNIREPDEATEKDFNDVFDQLSAHPKPNQTFDILNSDDDVNNFHVMWLDASKNSFDMNQQAKIMMTAYKELKSKDKDLQLLHFKSPRCPQVKVAHCDEKYLYRSMDGSCNNLKTPWWGKTETPYKRLLEPEYDDGVDRPRSKSVKGCELPNPRWVVMNVNKYPKYTSNIASFFLYFAQFTAHDLAYTSSNYKKCSCDTKDPECNSIPIPQGDHVNKDQRCISSTRSSASVRDFKCSLGPREQNNLLTHWIDLSNVYGDSEEKARDFRCKNGLLKTSRGYGSRDLPPRRPGSSCPGGPRSKACFATGDARTEHNSISVSIHSIWIREHNRIARVLKKINPKWCDDTVYQEARRIVIAEYQNIIYEQFLPIFVGKKLAADLDLLPLKNGYFKDYNCGLYPQISNVFVTAAFRSCHCRVSPYYYKANEKLKVYSRASLMQMNMNTSIPYVEDVDDSVFGTLVHNCPAAKPKVTRVLNDYLFEGIVSDPYTKRWSLPALSINRGRDHGLPGYNKYRQFCGLKKAQSFKDFEEIPPETIADLARIYKHPDDVDVFIGLVSEKPNKRSFLGPTAACIIAKQYRDLKFADRFYYENGQDDKTKFSAKQLDSIRKVSMARILCDNTDLKFVQRNPFLVPCPKTNPIVSCREFARLDLDAWDY</sequence>
<gene>
    <name evidence="7" type="ORF">BpHYR1_023474</name>
</gene>
<keyword evidence="7" id="KW-0560">Oxidoreductase</keyword>
<keyword evidence="4" id="KW-0479">Metal-binding</keyword>
<feature type="region of interest" description="Disordered" evidence="5">
    <location>
        <begin position="315"/>
        <end position="335"/>
    </location>
</feature>
<dbReference type="CDD" id="cd09823">
    <property type="entry name" value="peroxinectin_like"/>
    <property type="match status" value="1"/>
</dbReference>
<dbReference type="SUPFAM" id="SSF48113">
    <property type="entry name" value="Heme-dependent peroxidases"/>
    <property type="match status" value="1"/>
</dbReference>
<accession>A0A3M7QBT9</accession>
<dbReference type="PANTHER" id="PTHR11475:SF134">
    <property type="entry name" value="LD42267P"/>
    <property type="match status" value="1"/>
</dbReference>
<comment type="subcellular location">
    <subcellularLocation>
        <location evidence="1">Secreted</location>
    </subcellularLocation>
</comment>
<dbReference type="STRING" id="10195.A0A3M7QBT9"/>
<evidence type="ECO:0000256" key="2">
    <source>
        <dbReference type="ARBA" id="ARBA00022525"/>
    </source>
</evidence>
<dbReference type="GO" id="GO:0140825">
    <property type="term" value="F:lactoperoxidase activity"/>
    <property type="evidence" value="ECO:0007669"/>
    <property type="project" value="UniProtKB-EC"/>
</dbReference>
<keyword evidence="7" id="KW-0575">Peroxidase</keyword>
<keyword evidence="4" id="KW-0349">Heme</keyword>
<organism evidence="7 8">
    <name type="scientific">Brachionus plicatilis</name>
    <name type="common">Marine rotifer</name>
    <name type="synonym">Brachionus muelleri</name>
    <dbReference type="NCBI Taxonomy" id="10195"/>
    <lineage>
        <taxon>Eukaryota</taxon>
        <taxon>Metazoa</taxon>
        <taxon>Spiralia</taxon>
        <taxon>Gnathifera</taxon>
        <taxon>Rotifera</taxon>
        <taxon>Eurotatoria</taxon>
        <taxon>Monogononta</taxon>
        <taxon>Pseudotrocha</taxon>
        <taxon>Ploima</taxon>
        <taxon>Brachionidae</taxon>
        <taxon>Brachionus</taxon>
    </lineage>
</organism>
<evidence type="ECO:0000256" key="1">
    <source>
        <dbReference type="ARBA" id="ARBA00004613"/>
    </source>
</evidence>
<dbReference type="InterPro" id="IPR010255">
    <property type="entry name" value="Haem_peroxidase_sf"/>
</dbReference>
<dbReference type="FunFam" id="1.10.640.10:FF:000003">
    <property type="entry name" value="chorion peroxidase"/>
    <property type="match status" value="1"/>
</dbReference>
<keyword evidence="2" id="KW-0964">Secreted</keyword>
<keyword evidence="8" id="KW-1185">Reference proteome</keyword>
<dbReference type="GO" id="GO:0006979">
    <property type="term" value="P:response to oxidative stress"/>
    <property type="evidence" value="ECO:0007669"/>
    <property type="project" value="InterPro"/>
</dbReference>
<evidence type="ECO:0000313" key="8">
    <source>
        <dbReference type="Proteomes" id="UP000276133"/>
    </source>
</evidence>
<dbReference type="EMBL" id="REGN01006754">
    <property type="protein sequence ID" value="RNA08418.1"/>
    <property type="molecule type" value="Genomic_DNA"/>
</dbReference>
<dbReference type="PROSITE" id="PS50292">
    <property type="entry name" value="PEROXIDASE_3"/>
    <property type="match status" value="1"/>
</dbReference>
<keyword evidence="3 6" id="KW-0732">Signal</keyword>
<evidence type="ECO:0000256" key="3">
    <source>
        <dbReference type="ARBA" id="ARBA00022729"/>
    </source>
</evidence>
<evidence type="ECO:0000256" key="4">
    <source>
        <dbReference type="PIRSR" id="PIRSR619791-2"/>
    </source>
</evidence>
<evidence type="ECO:0000256" key="5">
    <source>
        <dbReference type="SAM" id="MobiDB-lite"/>
    </source>
</evidence>
<feature type="chain" id="PRO_5018036006" evidence="6">
    <location>
        <begin position="21"/>
        <end position="692"/>
    </location>
</feature>
<dbReference type="Pfam" id="PF03098">
    <property type="entry name" value="An_peroxidase"/>
    <property type="match status" value="1"/>
</dbReference>
<name>A0A3M7QBT9_BRAPC</name>
<dbReference type="Gene3D" id="1.10.640.10">
    <property type="entry name" value="Haem peroxidase domain superfamily, animal type"/>
    <property type="match status" value="1"/>
</dbReference>
<dbReference type="GO" id="GO:0046872">
    <property type="term" value="F:metal ion binding"/>
    <property type="evidence" value="ECO:0007669"/>
    <property type="project" value="UniProtKB-KW"/>
</dbReference>
<feature type="signal peptide" evidence="6">
    <location>
        <begin position="1"/>
        <end position="20"/>
    </location>
</feature>
<dbReference type="AlphaFoldDB" id="A0A3M7QBT9"/>
<evidence type="ECO:0000313" key="7">
    <source>
        <dbReference type="EMBL" id="RNA08418.1"/>
    </source>
</evidence>
<evidence type="ECO:0000256" key="6">
    <source>
        <dbReference type="SAM" id="SignalP"/>
    </source>
</evidence>
<dbReference type="PANTHER" id="PTHR11475">
    <property type="entry name" value="OXIDASE/PEROXIDASE"/>
    <property type="match status" value="1"/>
</dbReference>
<dbReference type="Proteomes" id="UP000276133">
    <property type="component" value="Unassembled WGS sequence"/>
</dbReference>
<dbReference type="InterPro" id="IPR019791">
    <property type="entry name" value="Haem_peroxidase_animal"/>
</dbReference>
<dbReference type="GO" id="GO:0020037">
    <property type="term" value="F:heme binding"/>
    <property type="evidence" value="ECO:0007669"/>
    <property type="project" value="InterPro"/>
</dbReference>
<dbReference type="GO" id="GO:0005576">
    <property type="term" value="C:extracellular region"/>
    <property type="evidence" value="ECO:0007669"/>
    <property type="project" value="UniProtKB-SubCell"/>
</dbReference>
<dbReference type="InterPro" id="IPR037120">
    <property type="entry name" value="Haem_peroxidase_sf_animal"/>
</dbReference>
<comment type="caution">
    <text evidence="7">The sequence shown here is derived from an EMBL/GenBank/DDBJ whole genome shotgun (WGS) entry which is preliminary data.</text>
</comment>
<keyword evidence="4" id="KW-0408">Iron</keyword>
<feature type="binding site" description="axial binding residue" evidence="4">
    <location>
        <position position="451"/>
    </location>
    <ligand>
        <name>heme b</name>
        <dbReference type="ChEBI" id="CHEBI:60344"/>
    </ligand>
    <ligandPart>
        <name>Fe</name>
        <dbReference type="ChEBI" id="CHEBI:18248"/>
    </ligandPart>
</feature>
<protein>
    <submittedName>
        <fullName evidence="7">Peroxidase-like isoform X2</fullName>
        <ecNumber evidence="7">1.11.1.7</ecNumber>
    </submittedName>
</protein>
<proteinExistence type="predicted"/>
<dbReference type="PRINTS" id="PR00457">
    <property type="entry name" value="ANPEROXIDASE"/>
</dbReference>